<feature type="region of interest" description="Disordered" evidence="3">
    <location>
        <begin position="644"/>
        <end position="811"/>
    </location>
</feature>
<feature type="compositionally biased region" description="Low complexity" evidence="3">
    <location>
        <begin position="784"/>
        <end position="795"/>
    </location>
</feature>
<feature type="domain" description="B box-type" evidence="4">
    <location>
        <begin position="81"/>
        <end position="131"/>
    </location>
</feature>
<keyword evidence="1" id="KW-0862">Zinc</keyword>
<name>A0A6J8E6V0_MYTCO</name>
<dbReference type="InterPro" id="IPR000315">
    <property type="entry name" value="Znf_B-box"/>
</dbReference>
<dbReference type="PANTHER" id="PTHR25462:SF296">
    <property type="entry name" value="MEIOTIC P26, ISOFORM F"/>
    <property type="match status" value="1"/>
</dbReference>
<evidence type="ECO:0000256" key="2">
    <source>
        <dbReference type="SAM" id="Coils"/>
    </source>
</evidence>
<evidence type="ECO:0000259" key="4">
    <source>
        <dbReference type="PROSITE" id="PS50119"/>
    </source>
</evidence>
<evidence type="ECO:0000256" key="3">
    <source>
        <dbReference type="SAM" id="MobiDB-lite"/>
    </source>
</evidence>
<dbReference type="InterPro" id="IPR047153">
    <property type="entry name" value="TRIM45/56/19-like"/>
</dbReference>
<keyword evidence="1" id="KW-0863">Zinc-finger</keyword>
<accession>A0A6J8E6V0</accession>
<keyword evidence="6" id="KW-1185">Reference proteome</keyword>
<organism evidence="5 6">
    <name type="scientific">Mytilus coruscus</name>
    <name type="common">Sea mussel</name>
    <dbReference type="NCBI Taxonomy" id="42192"/>
    <lineage>
        <taxon>Eukaryota</taxon>
        <taxon>Metazoa</taxon>
        <taxon>Spiralia</taxon>
        <taxon>Lophotrochozoa</taxon>
        <taxon>Mollusca</taxon>
        <taxon>Bivalvia</taxon>
        <taxon>Autobranchia</taxon>
        <taxon>Pteriomorphia</taxon>
        <taxon>Mytilida</taxon>
        <taxon>Mytiloidea</taxon>
        <taxon>Mytilidae</taxon>
        <taxon>Mytilinae</taxon>
        <taxon>Mytilus</taxon>
    </lineage>
</organism>
<dbReference type="OrthoDB" id="6052932at2759"/>
<evidence type="ECO:0000313" key="5">
    <source>
        <dbReference type="EMBL" id="CAC5416444.1"/>
    </source>
</evidence>
<protein>
    <recommendedName>
        <fullName evidence="4">B box-type domain-containing protein</fullName>
    </recommendedName>
</protein>
<dbReference type="PANTHER" id="PTHR25462">
    <property type="entry name" value="BONUS, ISOFORM C-RELATED"/>
    <property type="match status" value="1"/>
</dbReference>
<feature type="coiled-coil region" evidence="2">
    <location>
        <begin position="218"/>
        <end position="296"/>
    </location>
</feature>
<dbReference type="GO" id="GO:0008270">
    <property type="term" value="F:zinc ion binding"/>
    <property type="evidence" value="ECO:0007669"/>
    <property type="project" value="UniProtKB-KW"/>
</dbReference>
<dbReference type="Pfam" id="PF22586">
    <property type="entry name" value="ANCHR-like_BBOX"/>
    <property type="match status" value="1"/>
</dbReference>
<dbReference type="InterPro" id="IPR011042">
    <property type="entry name" value="6-blade_b-propeller_TolB-like"/>
</dbReference>
<sequence>MGRSDTIFALTLSDSTLTLELPARQSRTGNDDANNYLLSVGYVRTILDFLVLRRSTRSKCRIKEVNRLYGILHVSLLIMASSTPVCSLCELRSITQPSVTWCIKCEKELCSECQEHHSSSKKTRNHKTVPVTDYQQLPINIPKISENCDKHNEKFTVYCKNHQCPCCSICIIEDHCERGDLVKLADVTKNIKSSVAFLDIEDSFAILADNIKTVQLDRENNLRRIDKMKRKIEKEIKQTRISINNHLDKIQTDIMNQLDTADEKENKHIDTLLILLKDKENEINEFQKNIVNIKQYATNLQTFLHMKQLEDEVSVRENFLELMIDKKQFQDRDLIYHATSAIQKFVKDIHSFGTVTIQTKPSHIDLKTKKNKQVHVPHSLSKSVNNIKLKLKLIVHSTGNKTLGCCILPDGRMAFPDYYNRTVRVFDNDGKTSFDVKTYSYACDIAYISENDKLAVTSGKAPPLQYISLLGIKHEQNIIREKILVSNSYYGIAVKGTKMFCSAVNKGIQSIKKSGKSQIIVLENESYGGYVAIFGDKIYHTNHQTHYVTCYDLKGETQWTFKNVCVLEEPRGISVDNDGNVFVVGNKSKNVVVLSADGKQHKEILKASDDLLFPYTLDCNRSTNELLVANDAGKAMLFTESTTTPSYKAPQSCIEKHHNPVSESTTNPSCKAPLSRPGNHPKSGPGKPHNSVLESTTAPSYKAPQSCPGKHHYPFLESTTIPSWESPNSRPGKHQNPVLESPTIPSLKAPQSRPGKHHSPVLESTIIQSGKHHNPVLQSTKIPSWKASKSCSWKAPQSRPGNHHNLVLEST</sequence>
<dbReference type="AlphaFoldDB" id="A0A6J8E6V0"/>
<dbReference type="Gene3D" id="3.30.160.60">
    <property type="entry name" value="Classic Zinc Finger"/>
    <property type="match status" value="1"/>
</dbReference>
<dbReference type="SUPFAM" id="SSF101898">
    <property type="entry name" value="NHL repeat"/>
    <property type="match status" value="1"/>
</dbReference>
<evidence type="ECO:0000256" key="1">
    <source>
        <dbReference type="PROSITE-ProRule" id="PRU00024"/>
    </source>
</evidence>
<dbReference type="EMBL" id="CACVKT020008652">
    <property type="protein sequence ID" value="CAC5416444.1"/>
    <property type="molecule type" value="Genomic_DNA"/>
</dbReference>
<dbReference type="Gene3D" id="2.120.10.30">
    <property type="entry name" value="TolB, C-terminal domain"/>
    <property type="match status" value="1"/>
</dbReference>
<reference evidence="5 6" key="1">
    <citation type="submission" date="2020-06" db="EMBL/GenBank/DDBJ databases">
        <authorList>
            <person name="Li R."/>
            <person name="Bekaert M."/>
        </authorList>
    </citation>
    <scope>NUCLEOTIDE SEQUENCE [LARGE SCALE GENOMIC DNA]</scope>
    <source>
        <strain evidence="6">wild</strain>
    </source>
</reference>
<feature type="compositionally biased region" description="Polar residues" evidence="3">
    <location>
        <begin position="717"/>
        <end position="729"/>
    </location>
</feature>
<dbReference type="Proteomes" id="UP000507470">
    <property type="component" value="Unassembled WGS sequence"/>
</dbReference>
<keyword evidence="1" id="KW-0479">Metal-binding</keyword>
<gene>
    <name evidence="5" type="ORF">MCOR_49065</name>
</gene>
<dbReference type="CDD" id="cd19776">
    <property type="entry name" value="Bbox2_TRIM25_C-IV"/>
    <property type="match status" value="1"/>
</dbReference>
<dbReference type="PROSITE" id="PS50119">
    <property type="entry name" value="ZF_BBOX"/>
    <property type="match status" value="1"/>
</dbReference>
<keyword evidence="2" id="KW-0175">Coiled coil</keyword>
<evidence type="ECO:0000313" key="6">
    <source>
        <dbReference type="Proteomes" id="UP000507470"/>
    </source>
</evidence>
<proteinExistence type="predicted"/>
<dbReference type="CDD" id="cd19757">
    <property type="entry name" value="Bbox1"/>
    <property type="match status" value="1"/>
</dbReference>